<feature type="region of interest" description="Disordered" evidence="1">
    <location>
        <begin position="34"/>
        <end position="54"/>
    </location>
</feature>
<evidence type="ECO:0000313" key="5">
    <source>
        <dbReference type="Proteomes" id="UP000002417"/>
    </source>
</evidence>
<keyword evidence="2" id="KW-0472">Membrane</keyword>
<protein>
    <recommendedName>
        <fullName evidence="3">Tlde1 domain-containing protein</fullName>
    </recommendedName>
</protein>
<dbReference type="AlphaFoldDB" id="A7ILA7"/>
<feature type="compositionally biased region" description="Basic residues" evidence="1">
    <location>
        <begin position="1"/>
        <end position="10"/>
    </location>
</feature>
<feature type="region of interest" description="Disordered" evidence="1">
    <location>
        <begin position="1"/>
        <end position="22"/>
    </location>
</feature>
<dbReference type="HOGENOM" id="CLU_696285_0_0_5"/>
<organism evidence="4 5">
    <name type="scientific">Xanthobacter autotrophicus (strain ATCC BAA-1158 / Py2)</name>
    <dbReference type="NCBI Taxonomy" id="78245"/>
    <lineage>
        <taxon>Bacteria</taxon>
        <taxon>Pseudomonadati</taxon>
        <taxon>Pseudomonadota</taxon>
        <taxon>Alphaproteobacteria</taxon>
        <taxon>Hyphomicrobiales</taxon>
        <taxon>Xanthobacteraceae</taxon>
        <taxon>Xanthobacter</taxon>
    </lineage>
</organism>
<reference evidence="4 5" key="1">
    <citation type="submission" date="2007-07" db="EMBL/GenBank/DDBJ databases">
        <title>Complete sequence of chromosome of Xanthobacter autotrophicus Py2.</title>
        <authorList>
            <consortium name="US DOE Joint Genome Institute"/>
            <person name="Copeland A."/>
            <person name="Lucas S."/>
            <person name="Lapidus A."/>
            <person name="Barry K."/>
            <person name="Glavina del Rio T."/>
            <person name="Hammon N."/>
            <person name="Israni S."/>
            <person name="Dalin E."/>
            <person name="Tice H."/>
            <person name="Pitluck S."/>
            <person name="Sims D."/>
            <person name="Brettin T."/>
            <person name="Bruce D."/>
            <person name="Detter J.C."/>
            <person name="Han C."/>
            <person name="Tapia R."/>
            <person name="Brainard J."/>
            <person name="Schmutz J."/>
            <person name="Larimer F."/>
            <person name="Land M."/>
            <person name="Hauser L."/>
            <person name="Kyrpides N."/>
            <person name="Kim E."/>
            <person name="Ensigns S.A."/>
            <person name="Richardson P."/>
        </authorList>
    </citation>
    <scope>NUCLEOTIDE SEQUENCE [LARGE SCALE GENOMIC DNA]</scope>
    <source>
        <strain evidence="5">ATCC BAA-1158 / Py2</strain>
    </source>
</reference>
<evidence type="ECO:0000256" key="2">
    <source>
        <dbReference type="SAM" id="Phobius"/>
    </source>
</evidence>
<feature type="region of interest" description="Disordered" evidence="1">
    <location>
        <begin position="220"/>
        <end position="252"/>
    </location>
</feature>
<feature type="transmembrane region" description="Helical" evidence="2">
    <location>
        <begin position="61"/>
        <end position="81"/>
    </location>
</feature>
<feature type="domain" description="Tlde1" evidence="3">
    <location>
        <begin position="275"/>
        <end position="378"/>
    </location>
</feature>
<gene>
    <name evidence="4" type="ordered locus">Xaut_3572</name>
</gene>
<keyword evidence="2" id="KW-0812">Transmembrane</keyword>
<dbReference type="Pfam" id="PF10908">
    <property type="entry name" value="Tlde1_dom"/>
    <property type="match status" value="1"/>
</dbReference>
<evidence type="ECO:0000259" key="3">
    <source>
        <dbReference type="Pfam" id="PF10908"/>
    </source>
</evidence>
<dbReference type="eggNOG" id="ENOG502ZBN2">
    <property type="taxonomic scope" value="Bacteria"/>
</dbReference>
<dbReference type="KEGG" id="xau:Xaut_3572"/>
<keyword evidence="5" id="KW-1185">Reference proteome</keyword>
<sequence>MQARSSHHRGTLPMRNERRKRPATLIAGTMRHKSWTSDEDATFDPLGPEGRPRSGSRHATLVGIGTGIFAGLLVAAGAVWVTQGSFAFGVSEPRVVERPVRELSLAAAGATVTEVSLIVSSGALELEPDRIYLTSLSIEGAPFATANVAQQASASAPVNMGTPLARNVPLPLANPLPNRIPQMAAGDGIRALQQLDQGGAPLPQRNPLVREQRLAYASLPDPSAPLVDTPAAPSAPAATDTPPASDDEVALPTPGSGYAIYDIKGKVVYMPNGDKLEAHSGYGELLDDPRHVAKRMVGATPPNTYSLTMRESLFHGVEAVRLNPVGTGKMYGRAGILAHTYMLGPRGDSNGCISFKDYEKFLTAFKRGEVKKIVVVAQLANAPKEENFLMSFLKPR</sequence>
<evidence type="ECO:0000313" key="4">
    <source>
        <dbReference type="EMBL" id="ABS68800.1"/>
    </source>
</evidence>
<dbReference type="Proteomes" id="UP000002417">
    <property type="component" value="Chromosome"/>
</dbReference>
<dbReference type="EMBL" id="CP000781">
    <property type="protein sequence ID" value="ABS68800.1"/>
    <property type="molecule type" value="Genomic_DNA"/>
</dbReference>
<dbReference type="InterPro" id="IPR021225">
    <property type="entry name" value="Tlde1_dom"/>
</dbReference>
<name>A7ILA7_XANP2</name>
<dbReference type="STRING" id="78245.Xaut_3572"/>
<evidence type="ECO:0000256" key="1">
    <source>
        <dbReference type="SAM" id="MobiDB-lite"/>
    </source>
</evidence>
<proteinExistence type="predicted"/>
<accession>A7ILA7</accession>
<keyword evidence="2" id="KW-1133">Transmembrane helix</keyword>
<feature type="compositionally biased region" description="Low complexity" evidence="1">
    <location>
        <begin position="228"/>
        <end position="244"/>
    </location>
</feature>